<reference evidence="2 3" key="1">
    <citation type="journal article" date="2016" name="Nat. Commun.">
        <title>Thousands of microbial genomes shed light on interconnected biogeochemical processes in an aquifer system.</title>
        <authorList>
            <person name="Anantharaman K."/>
            <person name="Brown C.T."/>
            <person name="Hug L.A."/>
            <person name="Sharon I."/>
            <person name="Castelle C.J."/>
            <person name="Probst A.J."/>
            <person name="Thomas B.C."/>
            <person name="Singh A."/>
            <person name="Wilkins M.J."/>
            <person name="Karaoz U."/>
            <person name="Brodie E.L."/>
            <person name="Williams K.H."/>
            <person name="Hubbard S.S."/>
            <person name="Banfield J.F."/>
        </authorList>
    </citation>
    <scope>NUCLEOTIDE SEQUENCE [LARGE SCALE GENOMIC DNA]</scope>
</reference>
<dbReference type="PANTHER" id="PTHR47559">
    <property type="entry name" value="OS03G0844900 PROTEIN"/>
    <property type="match status" value="1"/>
</dbReference>
<dbReference type="Proteomes" id="UP000176996">
    <property type="component" value="Unassembled WGS sequence"/>
</dbReference>
<dbReference type="AlphaFoldDB" id="A0A1F6BWK1"/>
<feature type="domain" description="S1 motif" evidence="1">
    <location>
        <begin position="100"/>
        <end position="178"/>
    </location>
</feature>
<dbReference type="PRINTS" id="PR00681">
    <property type="entry name" value="RIBOSOMALS1"/>
</dbReference>
<dbReference type="SMART" id="SM00316">
    <property type="entry name" value="S1"/>
    <property type="match status" value="4"/>
</dbReference>
<evidence type="ECO:0000313" key="2">
    <source>
        <dbReference type="EMBL" id="OGG41335.1"/>
    </source>
</evidence>
<dbReference type="Pfam" id="PF00575">
    <property type="entry name" value="S1"/>
    <property type="match status" value="2"/>
</dbReference>
<gene>
    <name evidence="2" type="ORF">A3A21_04070</name>
</gene>
<evidence type="ECO:0000313" key="3">
    <source>
        <dbReference type="Proteomes" id="UP000176996"/>
    </source>
</evidence>
<protein>
    <recommendedName>
        <fullName evidence="1">S1 motif domain-containing protein</fullName>
    </recommendedName>
</protein>
<dbReference type="GO" id="GO:0003676">
    <property type="term" value="F:nucleic acid binding"/>
    <property type="evidence" value="ECO:0007669"/>
    <property type="project" value="InterPro"/>
</dbReference>
<dbReference type="SUPFAM" id="SSF50249">
    <property type="entry name" value="Nucleic acid-binding proteins"/>
    <property type="match status" value="4"/>
</dbReference>
<organism evidence="2 3">
    <name type="scientific">Candidatus Jorgensenbacteria bacterium RIFCSPLOWO2_01_FULL_45_25b</name>
    <dbReference type="NCBI Taxonomy" id="1798471"/>
    <lineage>
        <taxon>Bacteria</taxon>
        <taxon>Candidatus Joergenseniibacteriota</taxon>
    </lineage>
</organism>
<dbReference type="PROSITE" id="PS50126">
    <property type="entry name" value="S1"/>
    <property type="match status" value="4"/>
</dbReference>
<dbReference type="InterPro" id="IPR012340">
    <property type="entry name" value="NA-bd_OB-fold"/>
</dbReference>
<dbReference type="InterPro" id="IPR003029">
    <property type="entry name" value="S1_domain"/>
</dbReference>
<dbReference type="InterPro" id="IPR052757">
    <property type="entry name" value="Ribosomal_protein_S1"/>
</dbReference>
<feature type="domain" description="S1 motif" evidence="1">
    <location>
        <begin position="281"/>
        <end position="347"/>
    </location>
</feature>
<dbReference type="STRING" id="1798471.A3A21_04070"/>
<name>A0A1F6BWK1_9BACT</name>
<dbReference type="Gene3D" id="2.40.50.140">
    <property type="entry name" value="Nucleic acid-binding proteins"/>
    <property type="match status" value="4"/>
</dbReference>
<dbReference type="EMBL" id="MFKK01000013">
    <property type="protein sequence ID" value="OGG41335.1"/>
    <property type="molecule type" value="Genomic_DNA"/>
</dbReference>
<evidence type="ECO:0000259" key="1">
    <source>
        <dbReference type="PROSITE" id="PS50126"/>
    </source>
</evidence>
<sequence>MLHDFPALFASLKPGDVVSGTVLHKGSKLMLVDLGKNGTGAVYGGELVHAREMVRGLQAGSIVFGKVISPDNEEGFVELSIADAGKQKAWEEVNELREKDEAFTIRPSGFNKGGLIADIAGLKAFLPLSQLSPEHYPKVQDGDKAKIVQELQRLLKEDFSVKIIDVNSKSDKLIISERAATEDSMKRFAEQYSVGQIIEGVISGVASFGAFIRFTDNPAVEGLIHISELDYRLIENPKEVVSIDEQVTAKIIEIKDGKIYLSLKALKADPWEKTSELFKEGAEVRGRVYAFHPFGAIIDLGGVQGQIHVTEFGGVQEMKDALLRDKEYGFIIQTVKLEERRIYLKLKK</sequence>
<accession>A0A1F6BWK1</accession>
<dbReference type="InterPro" id="IPR035104">
    <property type="entry name" value="Ribosomal_protein_S1-like"/>
</dbReference>
<dbReference type="PANTHER" id="PTHR47559:SF1">
    <property type="entry name" value="OS03G0844900 PROTEIN"/>
    <property type="match status" value="1"/>
</dbReference>
<proteinExistence type="predicted"/>
<comment type="caution">
    <text evidence="2">The sequence shown here is derived from an EMBL/GenBank/DDBJ whole genome shotgun (WGS) entry which is preliminary data.</text>
</comment>
<feature type="domain" description="S1 motif" evidence="1">
    <location>
        <begin position="195"/>
        <end position="264"/>
    </location>
</feature>
<feature type="domain" description="S1 motif" evidence="1">
    <location>
        <begin position="15"/>
        <end position="82"/>
    </location>
</feature>